<evidence type="ECO:0000313" key="1">
    <source>
        <dbReference type="EMBL" id="KAK1124086.1"/>
    </source>
</evidence>
<sequence>MENEEIYADEISEIEGESGSLFSDSDTDNHVLIQYKRRNITQIIYDSECCSGEEEPNIEWTKNDPKRNLEVFIGNPDVKVFRNDSQSMLYRK</sequence>
<comment type="caution">
    <text evidence="1">The sequence shown here is derived from an EMBL/GenBank/DDBJ whole genome shotgun (WGS) entry which is preliminary data.</text>
</comment>
<evidence type="ECO:0000313" key="2">
    <source>
        <dbReference type="Proteomes" id="UP001177670"/>
    </source>
</evidence>
<protein>
    <submittedName>
        <fullName evidence="1">Uncharacterized protein</fullName>
    </submittedName>
</protein>
<organism evidence="1 2">
    <name type="scientific">Melipona bicolor</name>
    <dbReference type="NCBI Taxonomy" id="60889"/>
    <lineage>
        <taxon>Eukaryota</taxon>
        <taxon>Metazoa</taxon>
        <taxon>Ecdysozoa</taxon>
        <taxon>Arthropoda</taxon>
        <taxon>Hexapoda</taxon>
        <taxon>Insecta</taxon>
        <taxon>Pterygota</taxon>
        <taxon>Neoptera</taxon>
        <taxon>Endopterygota</taxon>
        <taxon>Hymenoptera</taxon>
        <taxon>Apocrita</taxon>
        <taxon>Aculeata</taxon>
        <taxon>Apoidea</taxon>
        <taxon>Anthophila</taxon>
        <taxon>Apidae</taxon>
        <taxon>Melipona</taxon>
    </lineage>
</organism>
<name>A0AA40FSB5_9HYME</name>
<keyword evidence="2" id="KW-1185">Reference proteome</keyword>
<dbReference type="Proteomes" id="UP001177670">
    <property type="component" value="Unassembled WGS sequence"/>
</dbReference>
<accession>A0AA40FSB5</accession>
<dbReference type="AlphaFoldDB" id="A0AA40FSB5"/>
<reference evidence="1" key="1">
    <citation type="submission" date="2021-10" db="EMBL/GenBank/DDBJ databases">
        <title>Melipona bicolor Genome sequencing and assembly.</title>
        <authorList>
            <person name="Araujo N.S."/>
            <person name="Arias M.C."/>
        </authorList>
    </citation>
    <scope>NUCLEOTIDE SEQUENCE</scope>
    <source>
        <strain evidence="1">USP_2M_L1-L4_2017</strain>
        <tissue evidence="1">Whole body</tissue>
    </source>
</reference>
<proteinExistence type="predicted"/>
<gene>
    <name evidence="1" type="ORF">K0M31_007110</name>
</gene>
<dbReference type="EMBL" id="JAHYIQ010000019">
    <property type="protein sequence ID" value="KAK1124086.1"/>
    <property type="molecule type" value="Genomic_DNA"/>
</dbReference>